<name>A0A6H5GL40_9HEMI</name>
<sequence length="162" mass="18836">MNRTRCPRNQQARGSSNFFDSYLRNLRRLRHRLGIFVLAVRIGSGLRRCAAGRRKVKLVGFFHPSLQHSKAYGGENGETRSVAGNFDLLRRFADKFDLDRLIQIHPLRRLLGKLVENPRRTRSVLLEPPSRMDATPSTCWSCYNDTDINSFYFYEVGQLKKF</sequence>
<dbReference type="EMBL" id="CADCXU010014451">
    <property type="protein sequence ID" value="CAB0004102.1"/>
    <property type="molecule type" value="Genomic_DNA"/>
</dbReference>
<dbReference type="Proteomes" id="UP000479000">
    <property type="component" value="Unassembled WGS sequence"/>
</dbReference>
<protein>
    <submittedName>
        <fullName evidence="1">Uncharacterized protein</fullName>
    </submittedName>
</protein>
<accession>A0A6H5GL40</accession>
<keyword evidence="2" id="KW-1185">Reference proteome</keyword>
<reference evidence="1 2" key="1">
    <citation type="submission" date="2020-02" db="EMBL/GenBank/DDBJ databases">
        <authorList>
            <person name="Ferguson B K."/>
        </authorList>
    </citation>
    <scope>NUCLEOTIDE SEQUENCE [LARGE SCALE GENOMIC DNA]</scope>
</reference>
<gene>
    <name evidence="1" type="ORF">NTEN_LOCUS9579</name>
</gene>
<dbReference type="AlphaFoldDB" id="A0A6H5GL40"/>
<organism evidence="1 2">
    <name type="scientific">Nesidiocoris tenuis</name>
    <dbReference type="NCBI Taxonomy" id="355587"/>
    <lineage>
        <taxon>Eukaryota</taxon>
        <taxon>Metazoa</taxon>
        <taxon>Ecdysozoa</taxon>
        <taxon>Arthropoda</taxon>
        <taxon>Hexapoda</taxon>
        <taxon>Insecta</taxon>
        <taxon>Pterygota</taxon>
        <taxon>Neoptera</taxon>
        <taxon>Paraneoptera</taxon>
        <taxon>Hemiptera</taxon>
        <taxon>Heteroptera</taxon>
        <taxon>Panheteroptera</taxon>
        <taxon>Cimicomorpha</taxon>
        <taxon>Miridae</taxon>
        <taxon>Dicyphina</taxon>
        <taxon>Nesidiocoris</taxon>
    </lineage>
</organism>
<evidence type="ECO:0000313" key="2">
    <source>
        <dbReference type="Proteomes" id="UP000479000"/>
    </source>
</evidence>
<proteinExistence type="predicted"/>
<evidence type="ECO:0000313" key="1">
    <source>
        <dbReference type="EMBL" id="CAB0004102.1"/>
    </source>
</evidence>